<dbReference type="SUPFAM" id="SSF54211">
    <property type="entry name" value="Ribosomal protein S5 domain 2-like"/>
    <property type="match status" value="1"/>
</dbReference>
<dbReference type="Proteomes" id="UP000178493">
    <property type="component" value="Unassembled WGS sequence"/>
</dbReference>
<protein>
    <recommendedName>
        <fullName evidence="6">Ribonuclease P protein component</fullName>
        <ecNumber evidence="6">3.1.26.5</ecNumber>
    </recommendedName>
</protein>
<sequence>MLPGKFRLKINQARKEGWPDKKDLYTPAFKLIYRFKEGENQPKIGFIVPGKLGKNARRNRIRRLLAEVVLSRLEKFPPGIEVLVIAGKGATEAKHEELSAFLDQVLPKIYRRR</sequence>
<keyword evidence="4" id="KW-0378">Hydrolase</keyword>
<dbReference type="PANTHER" id="PTHR33992">
    <property type="entry name" value="RIBONUCLEASE P PROTEIN COMPONENT"/>
    <property type="match status" value="1"/>
</dbReference>
<dbReference type="AlphaFoldDB" id="A0A1G1W386"/>
<dbReference type="GO" id="GO:0042781">
    <property type="term" value="F:3'-tRNA processing endoribonuclease activity"/>
    <property type="evidence" value="ECO:0007669"/>
    <property type="project" value="TreeGrafter"/>
</dbReference>
<dbReference type="NCBIfam" id="TIGR00188">
    <property type="entry name" value="rnpA"/>
    <property type="match status" value="1"/>
</dbReference>
<dbReference type="GO" id="GO:0000049">
    <property type="term" value="F:tRNA binding"/>
    <property type="evidence" value="ECO:0007669"/>
    <property type="project" value="InterPro"/>
</dbReference>
<dbReference type="InterPro" id="IPR020568">
    <property type="entry name" value="Ribosomal_Su5_D2-typ_SF"/>
</dbReference>
<dbReference type="GO" id="GO:0004526">
    <property type="term" value="F:ribonuclease P activity"/>
    <property type="evidence" value="ECO:0007669"/>
    <property type="project" value="UniProtKB-UniRule"/>
</dbReference>
<dbReference type="Gene3D" id="3.30.230.10">
    <property type="match status" value="1"/>
</dbReference>
<dbReference type="InterPro" id="IPR014721">
    <property type="entry name" value="Ribsml_uS5_D2-typ_fold_subgr"/>
</dbReference>
<dbReference type="Pfam" id="PF00825">
    <property type="entry name" value="Ribonuclease_P"/>
    <property type="match status" value="1"/>
</dbReference>
<evidence type="ECO:0000256" key="2">
    <source>
        <dbReference type="ARBA" id="ARBA00022722"/>
    </source>
</evidence>
<dbReference type="EMBL" id="MHCO01000054">
    <property type="protein sequence ID" value="OGY22148.1"/>
    <property type="molecule type" value="Genomic_DNA"/>
</dbReference>
<gene>
    <name evidence="7" type="ORF">A2126_04405</name>
</gene>
<evidence type="ECO:0000256" key="5">
    <source>
        <dbReference type="ARBA" id="ARBA00022884"/>
    </source>
</evidence>
<evidence type="ECO:0000313" key="8">
    <source>
        <dbReference type="Proteomes" id="UP000178493"/>
    </source>
</evidence>
<evidence type="ECO:0000256" key="3">
    <source>
        <dbReference type="ARBA" id="ARBA00022759"/>
    </source>
</evidence>
<evidence type="ECO:0000313" key="7">
    <source>
        <dbReference type="EMBL" id="OGY22148.1"/>
    </source>
</evidence>
<proteinExistence type="predicted"/>
<keyword evidence="5" id="KW-0694">RNA-binding</keyword>
<comment type="caution">
    <text evidence="7">The sequence shown here is derived from an EMBL/GenBank/DDBJ whole genome shotgun (WGS) entry which is preliminary data.</text>
</comment>
<dbReference type="EC" id="3.1.26.5" evidence="6"/>
<dbReference type="PANTHER" id="PTHR33992:SF1">
    <property type="entry name" value="RIBONUCLEASE P PROTEIN COMPONENT"/>
    <property type="match status" value="1"/>
</dbReference>
<accession>A0A1G1W386</accession>
<dbReference type="InterPro" id="IPR000100">
    <property type="entry name" value="RNase_P"/>
</dbReference>
<keyword evidence="2" id="KW-0540">Nuclease</keyword>
<reference evidence="7 8" key="1">
    <citation type="journal article" date="2016" name="Nat. Commun.">
        <title>Thousands of microbial genomes shed light on interconnected biogeochemical processes in an aquifer system.</title>
        <authorList>
            <person name="Anantharaman K."/>
            <person name="Brown C.T."/>
            <person name="Hug L.A."/>
            <person name="Sharon I."/>
            <person name="Castelle C.J."/>
            <person name="Probst A.J."/>
            <person name="Thomas B.C."/>
            <person name="Singh A."/>
            <person name="Wilkins M.J."/>
            <person name="Karaoz U."/>
            <person name="Brodie E.L."/>
            <person name="Williams K.H."/>
            <person name="Hubbard S.S."/>
            <person name="Banfield J.F."/>
        </authorList>
    </citation>
    <scope>NUCLEOTIDE SEQUENCE [LARGE SCALE GENOMIC DNA]</scope>
</reference>
<keyword evidence="3" id="KW-0255">Endonuclease</keyword>
<evidence type="ECO:0000256" key="6">
    <source>
        <dbReference type="NCBIfam" id="TIGR00188"/>
    </source>
</evidence>
<evidence type="ECO:0000256" key="4">
    <source>
        <dbReference type="ARBA" id="ARBA00022801"/>
    </source>
</evidence>
<organism evidence="7 8">
    <name type="scientific">Candidatus Woykebacteria bacterium GWB1_45_5</name>
    <dbReference type="NCBI Taxonomy" id="1802592"/>
    <lineage>
        <taxon>Bacteria</taxon>
        <taxon>Candidatus Woykeibacteriota</taxon>
    </lineage>
</organism>
<evidence type="ECO:0000256" key="1">
    <source>
        <dbReference type="ARBA" id="ARBA00022694"/>
    </source>
</evidence>
<name>A0A1G1W386_9BACT</name>
<dbReference type="GO" id="GO:0030677">
    <property type="term" value="C:ribonuclease P complex"/>
    <property type="evidence" value="ECO:0007669"/>
    <property type="project" value="TreeGrafter"/>
</dbReference>
<keyword evidence="1" id="KW-0819">tRNA processing</keyword>